<proteinExistence type="predicted"/>
<sequence length="130" mass="14698">MRSSRTSRPQHGTRKKFSYEVPCALFFLSGLADENREIEQEEKTARSRKLFPCDSTLSGARQGCMFGGKVSEGMQGHHAVLSALQMDRCVSVFAVPRSVLGCLIDRLFLSKDRRIPIVPLLYSVYMCRHN</sequence>
<dbReference type="Proteomes" id="UP000325433">
    <property type="component" value="Unassembled WGS sequence"/>
</dbReference>
<evidence type="ECO:0000313" key="2">
    <source>
        <dbReference type="Proteomes" id="UP000325433"/>
    </source>
</evidence>
<evidence type="ECO:0000313" key="1">
    <source>
        <dbReference type="EMBL" id="KAE8319434.1"/>
    </source>
</evidence>
<gene>
    <name evidence="1" type="ORF">BDV41DRAFT_519985</name>
</gene>
<protein>
    <submittedName>
        <fullName evidence="1">Uncharacterized protein</fullName>
    </submittedName>
</protein>
<dbReference type="EMBL" id="ML738294">
    <property type="protein sequence ID" value="KAE8319434.1"/>
    <property type="molecule type" value="Genomic_DNA"/>
</dbReference>
<reference evidence="2" key="1">
    <citation type="submission" date="2019-04" db="EMBL/GenBank/DDBJ databases">
        <title>Friends and foes A comparative genomics studyof 23 Aspergillus species from section Flavi.</title>
        <authorList>
            <consortium name="DOE Joint Genome Institute"/>
            <person name="Kjaerbolling I."/>
            <person name="Vesth T."/>
            <person name="Frisvad J.C."/>
            <person name="Nybo J.L."/>
            <person name="Theobald S."/>
            <person name="Kildgaard S."/>
            <person name="Isbrandt T."/>
            <person name="Kuo A."/>
            <person name="Sato A."/>
            <person name="Lyhne E.K."/>
            <person name="Kogle M.E."/>
            <person name="Wiebenga A."/>
            <person name="Kun R.S."/>
            <person name="Lubbers R.J."/>
            <person name="Makela M.R."/>
            <person name="Barry K."/>
            <person name="Chovatia M."/>
            <person name="Clum A."/>
            <person name="Daum C."/>
            <person name="Haridas S."/>
            <person name="He G."/>
            <person name="LaButti K."/>
            <person name="Lipzen A."/>
            <person name="Mondo S."/>
            <person name="Riley R."/>
            <person name="Salamov A."/>
            <person name="Simmons B.A."/>
            <person name="Magnuson J.K."/>
            <person name="Henrissat B."/>
            <person name="Mortensen U.H."/>
            <person name="Larsen T.O."/>
            <person name="Devries R.P."/>
            <person name="Grigoriev I.V."/>
            <person name="Machida M."/>
            <person name="Baker S.E."/>
            <person name="Andersen M.R."/>
        </authorList>
    </citation>
    <scope>NUCLEOTIDE SEQUENCE [LARGE SCALE GENOMIC DNA]</scope>
    <source>
        <strain evidence="2">CBS 130015</strain>
    </source>
</reference>
<dbReference type="AlphaFoldDB" id="A0A5N6WF39"/>
<keyword evidence="2" id="KW-1185">Reference proteome</keyword>
<organism evidence="1 2">
    <name type="scientific">Aspergillus transmontanensis</name>
    <dbReference type="NCBI Taxonomy" id="1034304"/>
    <lineage>
        <taxon>Eukaryota</taxon>
        <taxon>Fungi</taxon>
        <taxon>Dikarya</taxon>
        <taxon>Ascomycota</taxon>
        <taxon>Pezizomycotina</taxon>
        <taxon>Eurotiomycetes</taxon>
        <taxon>Eurotiomycetidae</taxon>
        <taxon>Eurotiales</taxon>
        <taxon>Aspergillaceae</taxon>
        <taxon>Aspergillus</taxon>
        <taxon>Aspergillus subgen. Circumdati</taxon>
    </lineage>
</organism>
<name>A0A5N6WF39_9EURO</name>
<accession>A0A5N6WF39</accession>